<keyword evidence="1" id="KW-1003">Cell membrane</keyword>
<name>A0ABS7AUF2_9ACTN</name>
<feature type="region of interest" description="Disordered" evidence="11">
    <location>
        <begin position="1"/>
        <end position="25"/>
    </location>
</feature>
<dbReference type="GO" id="GO:0008237">
    <property type="term" value="F:metallopeptidase activity"/>
    <property type="evidence" value="ECO:0007669"/>
    <property type="project" value="UniProtKB-KW"/>
</dbReference>
<evidence type="ECO:0000256" key="3">
    <source>
        <dbReference type="ARBA" id="ARBA00022692"/>
    </source>
</evidence>
<keyword evidence="2 10" id="KW-0645">Protease</keyword>
<dbReference type="EC" id="3.4.24.-" evidence="14"/>
<evidence type="ECO:0000313" key="14">
    <source>
        <dbReference type="EMBL" id="MBW6432395.1"/>
    </source>
</evidence>
<feature type="domain" description="Peptidase M48" evidence="13">
    <location>
        <begin position="211"/>
        <end position="392"/>
    </location>
</feature>
<comment type="cofactor">
    <cofactor evidence="10">
        <name>Zn(2+)</name>
        <dbReference type="ChEBI" id="CHEBI:29105"/>
    </cofactor>
    <text evidence="10">Binds 1 zinc ion per subunit.</text>
</comment>
<evidence type="ECO:0000256" key="8">
    <source>
        <dbReference type="ARBA" id="ARBA00023049"/>
    </source>
</evidence>
<accession>A0ABS7AUF2</accession>
<feature type="compositionally biased region" description="Low complexity" evidence="11">
    <location>
        <begin position="13"/>
        <end position="25"/>
    </location>
</feature>
<dbReference type="RefSeq" id="WP_220142047.1">
    <property type="nucleotide sequence ID" value="NZ_JAHXZI010000001.1"/>
</dbReference>
<comment type="caution">
    <text evidence="14">The sequence shown here is derived from an EMBL/GenBank/DDBJ whole genome shotgun (WGS) entry which is preliminary data.</text>
</comment>
<evidence type="ECO:0000256" key="1">
    <source>
        <dbReference type="ARBA" id="ARBA00022475"/>
    </source>
</evidence>
<evidence type="ECO:0000256" key="7">
    <source>
        <dbReference type="ARBA" id="ARBA00022989"/>
    </source>
</evidence>
<evidence type="ECO:0000259" key="13">
    <source>
        <dbReference type="Pfam" id="PF01435"/>
    </source>
</evidence>
<evidence type="ECO:0000313" key="15">
    <source>
        <dbReference type="Proteomes" id="UP001519863"/>
    </source>
</evidence>
<reference evidence="14 15" key="1">
    <citation type="journal article" date="2013" name="Antonie Van Leeuwenhoek">
        <title>Actinoplanes hulinensis sp. nov., a novel actinomycete isolated from soybean root (Glycine max (L.) Merr).</title>
        <authorList>
            <person name="Shen Y."/>
            <person name="Liu C."/>
            <person name="Wang X."/>
            <person name="Zhao J."/>
            <person name="Jia F."/>
            <person name="Zhang Y."/>
            <person name="Wang L."/>
            <person name="Yang D."/>
            <person name="Xiang W."/>
        </authorList>
    </citation>
    <scope>NUCLEOTIDE SEQUENCE [LARGE SCALE GENOMIC DNA]</scope>
    <source>
        <strain evidence="14 15">NEAU-M9</strain>
    </source>
</reference>
<keyword evidence="7 12" id="KW-1133">Transmembrane helix</keyword>
<dbReference type="EMBL" id="JAHXZI010000001">
    <property type="protein sequence ID" value="MBW6432395.1"/>
    <property type="molecule type" value="Genomic_DNA"/>
</dbReference>
<organism evidence="14 15">
    <name type="scientific">Actinoplanes hulinensis</name>
    <dbReference type="NCBI Taxonomy" id="1144547"/>
    <lineage>
        <taxon>Bacteria</taxon>
        <taxon>Bacillati</taxon>
        <taxon>Actinomycetota</taxon>
        <taxon>Actinomycetes</taxon>
        <taxon>Micromonosporales</taxon>
        <taxon>Micromonosporaceae</taxon>
        <taxon>Actinoplanes</taxon>
    </lineage>
</organism>
<evidence type="ECO:0000256" key="9">
    <source>
        <dbReference type="ARBA" id="ARBA00023136"/>
    </source>
</evidence>
<dbReference type="Proteomes" id="UP001519863">
    <property type="component" value="Unassembled WGS sequence"/>
</dbReference>
<sequence length="418" mass="45187">MAEETQDGGQISTATTPPVTAVPDRPVPSGEIASRFTVGRPAEFVSVTSWLRAGILRNARGVVAAFIAAWLYVPGALFAAAVFAVFSGIGAYFYSGLRGERTLPESARSVPFLGDAMENLLNKSSGVQAAVLAVLLGALIGFLLGMIWVFLGPFQEGVVDGVATVVGAIIIGFVVGLLYTLYRVLFEHRILVVTGARRLSRREADLLLPLVRSAADRLGLRNHPVVLTHDSAEAAAYAHTRHIVIHKGMIDSFIHTPDAIAATIAHELVHWRNGDAISTAFVRGVALPLYVVQAGGGWLRDRTQNGFLRFLIWLALWPVFITVQYFVAPMQASDSRRAEFRADEGAVLAGYRAGMRKVLNRLRSFEGGRNGWNAAICATHPANELRLEAIEEPGKDYPLPDEDAPAFPFPVIVTEPGV</sequence>
<dbReference type="PANTHER" id="PTHR43221:SF2">
    <property type="entry name" value="PROTEASE HTPX HOMOLOG"/>
    <property type="match status" value="1"/>
</dbReference>
<comment type="similarity">
    <text evidence="10">Belongs to the peptidase M48 family.</text>
</comment>
<dbReference type="InterPro" id="IPR050083">
    <property type="entry name" value="HtpX_protease"/>
</dbReference>
<evidence type="ECO:0000256" key="4">
    <source>
        <dbReference type="ARBA" id="ARBA00022723"/>
    </source>
</evidence>
<keyword evidence="8 10" id="KW-0482">Metalloprotease</keyword>
<proteinExistence type="inferred from homology"/>
<feature type="transmembrane region" description="Helical" evidence="12">
    <location>
        <begin position="129"/>
        <end position="150"/>
    </location>
</feature>
<feature type="transmembrane region" description="Helical" evidence="12">
    <location>
        <begin position="162"/>
        <end position="182"/>
    </location>
</feature>
<evidence type="ECO:0000256" key="12">
    <source>
        <dbReference type="SAM" id="Phobius"/>
    </source>
</evidence>
<protein>
    <submittedName>
        <fullName evidence="14">M48 family metalloprotease</fullName>
        <ecNumber evidence="14">3.4.24.-</ecNumber>
    </submittedName>
</protein>
<feature type="transmembrane region" description="Helical" evidence="12">
    <location>
        <begin position="307"/>
        <end position="327"/>
    </location>
</feature>
<evidence type="ECO:0000256" key="10">
    <source>
        <dbReference type="RuleBase" id="RU003983"/>
    </source>
</evidence>
<keyword evidence="6 10" id="KW-0862">Zinc</keyword>
<dbReference type="Pfam" id="PF01435">
    <property type="entry name" value="Peptidase_M48"/>
    <property type="match status" value="1"/>
</dbReference>
<keyword evidence="4" id="KW-0479">Metal-binding</keyword>
<evidence type="ECO:0000256" key="5">
    <source>
        <dbReference type="ARBA" id="ARBA00022801"/>
    </source>
</evidence>
<feature type="transmembrane region" description="Helical" evidence="12">
    <location>
        <begin position="69"/>
        <end position="94"/>
    </location>
</feature>
<evidence type="ECO:0000256" key="6">
    <source>
        <dbReference type="ARBA" id="ARBA00022833"/>
    </source>
</evidence>
<dbReference type="PANTHER" id="PTHR43221">
    <property type="entry name" value="PROTEASE HTPX"/>
    <property type="match status" value="1"/>
</dbReference>
<dbReference type="InterPro" id="IPR001915">
    <property type="entry name" value="Peptidase_M48"/>
</dbReference>
<evidence type="ECO:0000256" key="2">
    <source>
        <dbReference type="ARBA" id="ARBA00022670"/>
    </source>
</evidence>
<keyword evidence="15" id="KW-1185">Reference proteome</keyword>
<gene>
    <name evidence="14" type="ORF">KZ829_01380</name>
</gene>
<evidence type="ECO:0000256" key="11">
    <source>
        <dbReference type="SAM" id="MobiDB-lite"/>
    </source>
</evidence>
<dbReference type="Gene3D" id="3.30.2010.10">
    <property type="entry name" value="Metalloproteases ('zincins'), catalytic domain"/>
    <property type="match status" value="1"/>
</dbReference>
<keyword evidence="3 12" id="KW-0812">Transmembrane</keyword>
<keyword evidence="5 10" id="KW-0378">Hydrolase</keyword>
<keyword evidence="9 12" id="KW-0472">Membrane</keyword>